<dbReference type="Pfam" id="PF17681">
    <property type="entry name" value="GCP_N_terminal"/>
    <property type="match status" value="1"/>
</dbReference>
<reference evidence="10 11" key="1">
    <citation type="journal article" date="2013" name="Proc. Natl. Acad. Sci. U.S.A.">
        <title>The king cobra genome reveals dynamic gene evolution and adaptation in the snake venom system.</title>
        <authorList>
            <person name="Vonk F.J."/>
            <person name="Casewell N.R."/>
            <person name="Henkel C.V."/>
            <person name="Heimberg A.M."/>
            <person name="Jansen H.J."/>
            <person name="McCleary R.J."/>
            <person name="Kerkkamp H.M."/>
            <person name="Vos R.A."/>
            <person name="Guerreiro I."/>
            <person name="Calvete J.J."/>
            <person name="Wuster W."/>
            <person name="Woods A.E."/>
            <person name="Logan J.M."/>
            <person name="Harrison R.A."/>
            <person name="Castoe T.A."/>
            <person name="de Koning A.P."/>
            <person name="Pollock D.D."/>
            <person name="Yandell M."/>
            <person name="Calderon D."/>
            <person name="Renjifo C."/>
            <person name="Currier R.B."/>
            <person name="Salgado D."/>
            <person name="Pla D."/>
            <person name="Sanz L."/>
            <person name="Hyder A.S."/>
            <person name="Ribeiro J.M."/>
            <person name="Arntzen J.W."/>
            <person name="van den Thillart G.E."/>
            <person name="Boetzer M."/>
            <person name="Pirovano W."/>
            <person name="Dirks R.P."/>
            <person name="Spaink H.P."/>
            <person name="Duboule D."/>
            <person name="McGlinn E."/>
            <person name="Kini R.M."/>
            <person name="Richardson M.K."/>
        </authorList>
    </citation>
    <scope>NUCLEOTIDE SEQUENCE</scope>
    <source>
        <tissue evidence="10">Blood</tissue>
    </source>
</reference>
<sequence>MESITKLFGDLCEAHIVSVSTKVHLNKRKSSKKISRKSLKKIAYNTLFANLFLDETRKVSQSSFSKLPVKNKMLMLSFSLRVAGLSLEADRLEQLVEELEKSTCLPFTEITSILDFLIQLAGTGPPHCSPLKKDYFVNNKYVGRNTKYQGYDYYDVSIFEADVQAFIANEELQCNDTIQKTLQIMEAAPGTGLPMVELFSQNCSMGDRYDRETRVSLFGALIHSRTYDMDIKLDLPPVPDSADLSGLAIKVPQSIDPSEDEGFQSASNLTPDSQSEPSVTPDLDLWEAALTYGPSKRRCWERIGFPPGKKEEPYLSEAGREAFDKFCRLREQELQLFSSTKFQFPQRVLVKEPEIVKDVLNVLIGVVSTSFSFNQAVQIFAVKQGIYVSGTSPESMNCLLSEVAEYGTYYTRLSRFSVQPVLDSSYKKGLVFQAFTSGLRKYLHYYRACVLSTPLTLTLLTISFLFRKLGRQLRYLAELCGIGTTGVGAGGGTSASFPTGVKLLSYLYQETLNNCSSEHYPVLLSLLKTSCEPYTRFIHDWVYSGVFRDVYDKHYWTHGYVLISKEVEDCVPVFLKHIANDVYICGKTINLLKLCCPRHYICWSDIPVPRISVTFSLDELKEIEKDCAVYVGRMERIARYSTISKEEKILRMEIEKQELIAHAQEAANKALKAITDQQISEKMALDVKKREQFQKLKEQFVKDQERRRTLKQEEIDDDFSYARELREREKRLKALEEDLEKRARQELIDHYTKLSEDAARREKKALWKIQRHKLEAARLDFLLKDQKNIEDMLEKLPGGKYRKKVNIIPEDQSQQVMLAVGQRRDANLQSDHQKIMDMERDTKPELTNYISNGQSLELTQPLNVQPTDCSESEEAEVASQTACSDQMATLSKGMSELGLNFEDFLPKPQEEILQTTQQTNLLDEALESINSELSLSDQRKESNSLPKEATEGEAVFPASLDDEYDFNTVLRPSISQSHIQVGENVFNVESRRPRWNIHGHVSDASIKIGGYIPHNELSQPHSNPHGHSSDAHIKVGEYASEEQPRRPRWNIHGHVSIAHIPVGGYASEVEFLRPRWNIHGHASDANIRIGEYVPKVEATRTRWNTQGDIVDTNICTGENVSEGLSSRPRWNVHGHASESHFKIGELVSDSESSKPRWSAFGHVSQSSIQLGEWAPSTDSDPIPHFKSGFGPASSCTVQTLLYSEGFSDEKGEKQETRPPDVGLANLDKIQEESFGKEEQVVIQDDIEDLHSFLVKEPEKSNSLSVVTQQTSVSEIMVSENQEGESTSVAIWKKEEDYLQALSNQYCLEKYQDQYEFMCE</sequence>
<evidence type="ECO:0000256" key="6">
    <source>
        <dbReference type="SAM" id="MobiDB-lite"/>
    </source>
</evidence>
<organism evidence="10 11">
    <name type="scientific">Ophiophagus hannah</name>
    <name type="common">King cobra</name>
    <name type="synonym">Naja hannah</name>
    <dbReference type="NCBI Taxonomy" id="8665"/>
    <lineage>
        <taxon>Eukaryota</taxon>
        <taxon>Metazoa</taxon>
        <taxon>Chordata</taxon>
        <taxon>Craniata</taxon>
        <taxon>Vertebrata</taxon>
        <taxon>Euteleostomi</taxon>
        <taxon>Lepidosauria</taxon>
        <taxon>Squamata</taxon>
        <taxon>Bifurcata</taxon>
        <taxon>Unidentata</taxon>
        <taxon>Episquamata</taxon>
        <taxon>Toxicofera</taxon>
        <taxon>Serpentes</taxon>
        <taxon>Colubroidea</taxon>
        <taxon>Elapidae</taxon>
        <taxon>Elapinae</taxon>
        <taxon>Ophiophagus</taxon>
    </lineage>
</organism>
<feature type="coiled-coil region" evidence="5">
    <location>
        <begin position="693"/>
        <end position="745"/>
    </location>
</feature>
<dbReference type="GO" id="GO:0051011">
    <property type="term" value="F:microtubule minus-end binding"/>
    <property type="evidence" value="ECO:0007669"/>
    <property type="project" value="TreeGrafter"/>
</dbReference>
<dbReference type="InterPro" id="IPR007259">
    <property type="entry name" value="GCP"/>
</dbReference>
<evidence type="ECO:0000259" key="8">
    <source>
        <dbReference type="Pfam" id="PF17681"/>
    </source>
</evidence>
<dbReference type="GO" id="GO:0000922">
    <property type="term" value="C:spindle pole"/>
    <property type="evidence" value="ECO:0007669"/>
    <property type="project" value="InterPro"/>
</dbReference>
<keyword evidence="4" id="KW-0206">Cytoskeleton</keyword>
<keyword evidence="7" id="KW-1133">Transmembrane helix</keyword>
<dbReference type="GO" id="GO:0007020">
    <property type="term" value="P:microtubule nucleation"/>
    <property type="evidence" value="ECO:0007669"/>
    <property type="project" value="InterPro"/>
</dbReference>
<dbReference type="EMBL" id="AZIM01000458">
    <property type="protein sequence ID" value="ETE70911.1"/>
    <property type="molecule type" value="Genomic_DNA"/>
</dbReference>
<name>V8PAA3_OPHHA</name>
<evidence type="ECO:0000256" key="5">
    <source>
        <dbReference type="SAM" id="Coils"/>
    </source>
</evidence>
<evidence type="ECO:0000313" key="11">
    <source>
        <dbReference type="Proteomes" id="UP000018936"/>
    </source>
</evidence>
<dbReference type="Pfam" id="PF19340">
    <property type="entry name" value="GCP6_N"/>
    <property type="match status" value="1"/>
</dbReference>
<evidence type="ECO:0000259" key="9">
    <source>
        <dbReference type="Pfam" id="PF19340"/>
    </source>
</evidence>
<dbReference type="Proteomes" id="UP000018936">
    <property type="component" value="Unassembled WGS sequence"/>
</dbReference>
<dbReference type="InterPro" id="IPR041470">
    <property type="entry name" value="GCP_N"/>
</dbReference>
<dbReference type="PANTHER" id="PTHR19302">
    <property type="entry name" value="GAMMA TUBULIN COMPLEX PROTEIN"/>
    <property type="match status" value="1"/>
</dbReference>
<keyword evidence="7" id="KW-0812">Transmembrane</keyword>
<evidence type="ECO:0000256" key="2">
    <source>
        <dbReference type="ARBA" id="ARBA00022490"/>
    </source>
</evidence>
<keyword evidence="7" id="KW-0472">Membrane</keyword>
<evidence type="ECO:0000256" key="1">
    <source>
        <dbReference type="ARBA" id="ARBA00004245"/>
    </source>
</evidence>
<evidence type="ECO:0000256" key="4">
    <source>
        <dbReference type="ARBA" id="ARBA00023212"/>
    </source>
</evidence>
<evidence type="ECO:0000256" key="3">
    <source>
        <dbReference type="ARBA" id="ARBA00022701"/>
    </source>
</evidence>
<keyword evidence="2" id="KW-0963">Cytoplasm</keyword>
<feature type="compositionally biased region" description="Polar residues" evidence="6">
    <location>
        <begin position="264"/>
        <end position="278"/>
    </location>
</feature>
<comment type="caution">
    <text evidence="10">The sequence shown here is derived from an EMBL/GenBank/DDBJ whole genome shotgun (WGS) entry which is preliminary data.</text>
</comment>
<dbReference type="GO" id="GO:0051225">
    <property type="term" value="P:spindle assembly"/>
    <property type="evidence" value="ECO:0007669"/>
    <property type="project" value="TreeGrafter"/>
</dbReference>
<evidence type="ECO:0000256" key="7">
    <source>
        <dbReference type="SAM" id="Phobius"/>
    </source>
</evidence>
<protein>
    <submittedName>
        <fullName evidence="10">Gamma-tubulin complex component 6</fullName>
    </submittedName>
</protein>
<keyword evidence="11" id="KW-1185">Reference proteome</keyword>
<feature type="transmembrane region" description="Helical" evidence="7">
    <location>
        <begin position="445"/>
        <end position="466"/>
    </location>
</feature>
<dbReference type="GO" id="GO:0000278">
    <property type="term" value="P:mitotic cell cycle"/>
    <property type="evidence" value="ECO:0007669"/>
    <property type="project" value="TreeGrafter"/>
</dbReference>
<feature type="domain" description="Gamma-tubulin complex component 6 N-terminal" evidence="9">
    <location>
        <begin position="31"/>
        <end position="345"/>
    </location>
</feature>
<evidence type="ECO:0000313" key="10">
    <source>
        <dbReference type="EMBL" id="ETE70911.1"/>
    </source>
</evidence>
<proteinExistence type="predicted"/>
<accession>V8PAA3</accession>
<dbReference type="InterPro" id="IPR045818">
    <property type="entry name" value="GCP6_N"/>
</dbReference>
<keyword evidence="5" id="KW-0175">Coiled coil</keyword>
<dbReference type="GO" id="GO:0051321">
    <property type="term" value="P:meiotic cell cycle"/>
    <property type="evidence" value="ECO:0007669"/>
    <property type="project" value="TreeGrafter"/>
</dbReference>
<feature type="non-terminal residue" evidence="10">
    <location>
        <position position="1"/>
    </location>
</feature>
<dbReference type="GO" id="GO:0005874">
    <property type="term" value="C:microtubule"/>
    <property type="evidence" value="ECO:0007669"/>
    <property type="project" value="UniProtKB-KW"/>
</dbReference>
<feature type="domain" description="Gamma tubulin complex component protein N-terminal" evidence="8">
    <location>
        <begin position="356"/>
        <end position="611"/>
    </location>
</feature>
<feature type="region of interest" description="Disordered" evidence="6">
    <location>
        <begin position="255"/>
        <end position="280"/>
    </location>
</feature>
<comment type="subcellular location">
    <subcellularLocation>
        <location evidence="1">Cytoplasm</location>
        <location evidence="1">Cytoskeleton</location>
    </subcellularLocation>
</comment>
<dbReference type="OrthoDB" id="775571at2759"/>
<dbReference type="GO" id="GO:0000930">
    <property type="term" value="C:gamma-tubulin complex"/>
    <property type="evidence" value="ECO:0007669"/>
    <property type="project" value="TreeGrafter"/>
</dbReference>
<gene>
    <name evidence="10" type="primary">TUBGCP6</name>
    <name evidence="10" type="ORF">L345_03267</name>
</gene>
<dbReference type="GO" id="GO:0031122">
    <property type="term" value="P:cytoplasmic microtubule organization"/>
    <property type="evidence" value="ECO:0007669"/>
    <property type="project" value="TreeGrafter"/>
</dbReference>
<dbReference type="GO" id="GO:0043015">
    <property type="term" value="F:gamma-tubulin binding"/>
    <property type="evidence" value="ECO:0007669"/>
    <property type="project" value="InterPro"/>
</dbReference>
<dbReference type="PANTHER" id="PTHR19302:SF70">
    <property type="entry name" value="GAMMA-TUBULIN COMPLEX COMPONENT 6"/>
    <property type="match status" value="1"/>
</dbReference>
<keyword evidence="3" id="KW-0493">Microtubule</keyword>